<name>A0A081B9V6_9HYPH</name>
<keyword evidence="3" id="KW-1185">Reference proteome</keyword>
<dbReference type="PANTHER" id="PTHR30566:SF5">
    <property type="entry name" value="MECHANOSENSITIVE ION CHANNEL PROTEIN 1, MITOCHONDRIAL-RELATED"/>
    <property type="match status" value="1"/>
</dbReference>
<dbReference type="PANTHER" id="PTHR30566">
    <property type="entry name" value="YNAI-RELATED MECHANOSENSITIVE ION CHANNEL"/>
    <property type="match status" value="1"/>
</dbReference>
<proteinExistence type="predicted"/>
<evidence type="ECO:0000313" key="2">
    <source>
        <dbReference type="EMBL" id="GAK44824.1"/>
    </source>
</evidence>
<dbReference type="AlphaFoldDB" id="A0A081B9V6"/>
<dbReference type="InterPro" id="IPR010920">
    <property type="entry name" value="LSM_dom_sf"/>
</dbReference>
<comment type="caution">
    <text evidence="2">The sequence shown here is derived from an EMBL/GenBank/DDBJ whole genome shotgun (WGS) entry which is preliminary data.</text>
</comment>
<sequence length="299" mass="32577">MEREIAGMGEGLWRFFTEGGPQLLNTLILIGALLAIRAIAGHFLRRRQRLPRQMKRRIQDQLRLGLLVIGVIGIVIIWAPELRTFALSLTVVAAAIAIATKELLMCFAGAVIRGSGEAAEPGEVVRIGEHRGEVLERHLLTTTLLEVGQGSQIGRYTGRIVTLPNSVFLTSPVKRYSFVGDFIRHSVEFPLADEVDPAAAEKGLREIAAKAVTPYRAQAEAHAKRLAKRTDSTVFSVEPELNLHLTAAGQAVLELGVFLPVSAAAEVEQTLLREGFSLLRRLKAEAKAAENLAKNPDSV</sequence>
<keyword evidence="1" id="KW-1133">Transmembrane helix</keyword>
<reference evidence="2 3" key="1">
    <citation type="submission" date="2014-07" db="EMBL/GenBank/DDBJ databases">
        <title>Tepidicaulis marinum gen. nov., sp. nov., a novel marine bacterium denitrifying nitrate to nitrous oxide strictly under microaerobic conditions.</title>
        <authorList>
            <person name="Takeuchi M."/>
            <person name="Yamagishi T."/>
            <person name="Kamagata Y."/>
            <person name="Oshima K."/>
            <person name="Hattori M."/>
            <person name="Katayama T."/>
            <person name="Hanada S."/>
            <person name="Tamaki H."/>
            <person name="Marumo K."/>
            <person name="Maeda H."/>
            <person name="Nedachi M."/>
            <person name="Iwasaki W."/>
            <person name="Suwa Y."/>
            <person name="Sakata S."/>
        </authorList>
    </citation>
    <scope>NUCLEOTIDE SEQUENCE [LARGE SCALE GENOMIC DNA]</scope>
    <source>
        <strain evidence="2 3">MA2</strain>
    </source>
</reference>
<feature type="transmembrane region" description="Helical" evidence="1">
    <location>
        <begin position="22"/>
        <end position="40"/>
    </location>
</feature>
<protein>
    <submittedName>
        <fullName evidence="2">Integral membrane protein</fullName>
    </submittedName>
</protein>
<evidence type="ECO:0000256" key="1">
    <source>
        <dbReference type="SAM" id="Phobius"/>
    </source>
</evidence>
<dbReference type="Proteomes" id="UP000028702">
    <property type="component" value="Unassembled WGS sequence"/>
</dbReference>
<dbReference type="EMBL" id="BBIO01000005">
    <property type="protein sequence ID" value="GAK44824.1"/>
    <property type="molecule type" value="Genomic_DNA"/>
</dbReference>
<dbReference type="InterPro" id="IPR023408">
    <property type="entry name" value="MscS_beta-dom_sf"/>
</dbReference>
<dbReference type="RefSeq" id="WP_045444727.1">
    <property type="nucleotide sequence ID" value="NZ_BBIO01000005.1"/>
</dbReference>
<dbReference type="STRING" id="1333998.M2A_1323"/>
<keyword evidence="1" id="KW-0812">Transmembrane</keyword>
<feature type="transmembrane region" description="Helical" evidence="1">
    <location>
        <begin position="61"/>
        <end position="79"/>
    </location>
</feature>
<keyword evidence="1" id="KW-0472">Membrane</keyword>
<evidence type="ECO:0000313" key="3">
    <source>
        <dbReference type="Proteomes" id="UP000028702"/>
    </source>
</evidence>
<organism evidence="2 3">
    <name type="scientific">Tepidicaulis marinus</name>
    <dbReference type="NCBI Taxonomy" id="1333998"/>
    <lineage>
        <taxon>Bacteria</taxon>
        <taxon>Pseudomonadati</taxon>
        <taxon>Pseudomonadota</taxon>
        <taxon>Alphaproteobacteria</taxon>
        <taxon>Hyphomicrobiales</taxon>
        <taxon>Parvibaculaceae</taxon>
        <taxon>Tepidicaulis</taxon>
    </lineage>
</organism>
<dbReference type="Gene3D" id="2.30.30.60">
    <property type="match status" value="1"/>
</dbReference>
<dbReference type="eggNOG" id="COG0668">
    <property type="taxonomic scope" value="Bacteria"/>
</dbReference>
<accession>A0A081B9V6</accession>
<gene>
    <name evidence="2" type="ORF">M2A_1323</name>
</gene>
<dbReference type="SUPFAM" id="SSF50182">
    <property type="entry name" value="Sm-like ribonucleoproteins"/>
    <property type="match status" value="1"/>
</dbReference>